<feature type="region of interest" description="Disordered" evidence="1">
    <location>
        <begin position="88"/>
        <end position="111"/>
    </location>
</feature>
<dbReference type="Pfam" id="PF14364">
    <property type="entry name" value="DUF4408"/>
    <property type="match status" value="1"/>
</dbReference>
<feature type="compositionally biased region" description="Low complexity" evidence="1">
    <location>
        <begin position="234"/>
        <end position="243"/>
    </location>
</feature>
<evidence type="ECO:0000256" key="2">
    <source>
        <dbReference type="SAM" id="Phobius"/>
    </source>
</evidence>
<reference evidence="4 5" key="1">
    <citation type="submission" date="2024-01" db="EMBL/GenBank/DDBJ databases">
        <title>Genome assemblies of Stephania.</title>
        <authorList>
            <person name="Yang L."/>
        </authorList>
    </citation>
    <scope>NUCLEOTIDE SEQUENCE [LARGE SCALE GENOMIC DNA]</scope>
    <source>
        <strain evidence="4">JXDWG</strain>
        <tissue evidence="4">Leaf</tissue>
    </source>
</reference>
<evidence type="ECO:0000256" key="1">
    <source>
        <dbReference type="SAM" id="MobiDB-lite"/>
    </source>
</evidence>
<accession>A0AAP0NVB4</accession>
<dbReference type="Pfam" id="PF05553">
    <property type="entry name" value="DUF761"/>
    <property type="match status" value="1"/>
</dbReference>
<keyword evidence="2" id="KW-0472">Membrane</keyword>
<feature type="compositionally biased region" description="Low complexity" evidence="1">
    <location>
        <begin position="100"/>
        <end position="109"/>
    </location>
</feature>
<dbReference type="EMBL" id="JBBNAG010000007">
    <property type="protein sequence ID" value="KAK9117836.1"/>
    <property type="molecule type" value="Genomic_DNA"/>
</dbReference>
<evidence type="ECO:0000313" key="4">
    <source>
        <dbReference type="EMBL" id="KAK9117836.1"/>
    </source>
</evidence>
<feature type="transmembrane region" description="Helical" evidence="2">
    <location>
        <begin position="20"/>
        <end position="42"/>
    </location>
</feature>
<keyword evidence="5" id="KW-1185">Reference proteome</keyword>
<sequence length="296" mass="32645">MDRDFERSPSAKSRLQTAIWTVKVAFLFIGVVSTGFLFKLAIPYSVKSLLSWLPRLWISFRTWLSPPYLYILVNFIIIGIAASSTFHQNPSDHDSDESNDQSSSSSSSCVDDDQVVEIKRIDGTDSSKKTLLGLCTVKNVNIVGKDSKSDGLVSNRTVSARSGGSSGSGGSRKASPEKMASKEKESKSEDSMEETWEAITGGTKPPARQLKKSETWNAPPVVRVAPELKKSDTFSDTASSTSSGSGGLRRRGEFVLSQDELNRRVEAFIKTFNNNIRLERQESLKQQMELANRAVY</sequence>
<feature type="domain" description="DUF4408" evidence="3">
    <location>
        <begin position="54"/>
        <end position="86"/>
    </location>
</feature>
<protein>
    <recommendedName>
        <fullName evidence="3">DUF4408 domain-containing protein</fullName>
    </recommendedName>
</protein>
<keyword evidence="2" id="KW-1133">Transmembrane helix</keyword>
<dbReference type="PANTHER" id="PTHR33098">
    <property type="entry name" value="COTTON FIBER (DUF761)"/>
    <property type="match status" value="1"/>
</dbReference>
<dbReference type="PANTHER" id="PTHR33098:SF75">
    <property type="entry name" value="DUF4408 DOMAIN PROTEIN"/>
    <property type="match status" value="1"/>
</dbReference>
<comment type="caution">
    <text evidence="4">The sequence shown here is derived from an EMBL/GenBank/DDBJ whole genome shotgun (WGS) entry which is preliminary data.</text>
</comment>
<evidence type="ECO:0000259" key="3">
    <source>
        <dbReference type="Pfam" id="PF14364"/>
    </source>
</evidence>
<proteinExistence type="predicted"/>
<dbReference type="Proteomes" id="UP001419268">
    <property type="component" value="Unassembled WGS sequence"/>
</dbReference>
<feature type="region of interest" description="Disordered" evidence="1">
    <location>
        <begin position="146"/>
        <end position="249"/>
    </location>
</feature>
<evidence type="ECO:0000313" key="5">
    <source>
        <dbReference type="Proteomes" id="UP001419268"/>
    </source>
</evidence>
<keyword evidence="2" id="KW-0812">Transmembrane</keyword>
<dbReference type="InterPro" id="IPR025520">
    <property type="entry name" value="DUF4408"/>
</dbReference>
<dbReference type="InterPro" id="IPR008480">
    <property type="entry name" value="DUF761_pln"/>
</dbReference>
<gene>
    <name evidence="4" type="ORF">Scep_015929</name>
</gene>
<feature type="compositionally biased region" description="Basic and acidic residues" evidence="1">
    <location>
        <begin position="174"/>
        <end position="190"/>
    </location>
</feature>
<feature type="transmembrane region" description="Helical" evidence="2">
    <location>
        <begin position="62"/>
        <end position="82"/>
    </location>
</feature>
<name>A0AAP0NVB4_9MAGN</name>
<dbReference type="AlphaFoldDB" id="A0AAP0NVB4"/>
<organism evidence="4 5">
    <name type="scientific">Stephania cephalantha</name>
    <dbReference type="NCBI Taxonomy" id="152367"/>
    <lineage>
        <taxon>Eukaryota</taxon>
        <taxon>Viridiplantae</taxon>
        <taxon>Streptophyta</taxon>
        <taxon>Embryophyta</taxon>
        <taxon>Tracheophyta</taxon>
        <taxon>Spermatophyta</taxon>
        <taxon>Magnoliopsida</taxon>
        <taxon>Ranunculales</taxon>
        <taxon>Menispermaceae</taxon>
        <taxon>Menispermoideae</taxon>
        <taxon>Cissampelideae</taxon>
        <taxon>Stephania</taxon>
    </lineage>
</organism>